<evidence type="ECO:0000259" key="1">
    <source>
        <dbReference type="Pfam" id="PF03551"/>
    </source>
</evidence>
<dbReference type="EMBL" id="CAQK01000719">
    <property type="protein sequence ID" value="CCQ52799.1"/>
    <property type="molecule type" value="Genomic_DNA"/>
</dbReference>
<dbReference type="SUPFAM" id="SSF46785">
    <property type="entry name" value="Winged helix' DNA-binding domain"/>
    <property type="match status" value="1"/>
</dbReference>
<dbReference type="AlphaFoldDB" id="T2IIT4"/>
<reference evidence="2 3" key="1">
    <citation type="submission" date="2013-01" db="EMBL/GenBank/DDBJ databases">
        <authorList>
            <person name="Bench S."/>
        </authorList>
    </citation>
    <scope>NUCLEOTIDE SEQUENCE [LARGE SCALE GENOMIC DNA]</scope>
    <source>
        <strain evidence="2 3">WH 8502</strain>
    </source>
</reference>
<dbReference type="Gene3D" id="1.10.10.10">
    <property type="entry name" value="Winged helix-like DNA-binding domain superfamily/Winged helix DNA-binding domain"/>
    <property type="match status" value="1"/>
</dbReference>
<dbReference type="PANTHER" id="PTHR33169">
    <property type="entry name" value="PADR-FAMILY TRANSCRIPTIONAL REGULATOR"/>
    <property type="match status" value="1"/>
</dbReference>
<dbReference type="InterPro" id="IPR005149">
    <property type="entry name" value="Tscrpt_reg_PadR_N"/>
</dbReference>
<dbReference type="Pfam" id="PF03551">
    <property type="entry name" value="PadR"/>
    <property type="match status" value="1"/>
</dbReference>
<feature type="domain" description="Transcription regulator PadR N-terminal" evidence="1">
    <location>
        <begin position="3"/>
        <end position="76"/>
    </location>
</feature>
<evidence type="ECO:0000313" key="2">
    <source>
        <dbReference type="EMBL" id="CCQ52799.1"/>
    </source>
</evidence>
<dbReference type="InterPro" id="IPR036388">
    <property type="entry name" value="WH-like_DNA-bd_sf"/>
</dbReference>
<dbReference type="Proteomes" id="UP000018348">
    <property type="component" value="Unassembled WGS sequence"/>
</dbReference>
<proteinExistence type="predicted"/>
<sequence>MLCLENRELYGLQITQAIEEASNGTKKIRIGSLYPTLHNLEKKGLVQSRWGDDKPEKRVGARRRYYTLTSLGKATVTAIHEFRNNLLNWQPT</sequence>
<reference evidence="2 3" key="2">
    <citation type="submission" date="2013-09" db="EMBL/GenBank/DDBJ databases">
        <title>Whole genome comparison of six Crocosphaera watsonii strains with differing phenotypes.</title>
        <authorList>
            <person name="Bench S.R."/>
            <person name="Heller P."/>
            <person name="Frank I."/>
            <person name="Arciniega M."/>
            <person name="Shilova I.N."/>
            <person name="Zehr J.P."/>
        </authorList>
    </citation>
    <scope>NUCLEOTIDE SEQUENCE [LARGE SCALE GENOMIC DNA]</scope>
    <source>
        <strain evidence="2 3">WH 8502</strain>
    </source>
</reference>
<dbReference type="PANTHER" id="PTHR33169:SF14">
    <property type="entry name" value="TRANSCRIPTIONAL REGULATOR RV3488"/>
    <property type="match status" value="1"/>
</dbReference>
<organism evidence="2 3">
    <name type="scientific">Crocosphaera watsonii WH 8502</name>
    <dbReference type="NCBI Taxonomy" id="423474"/>
    <lineage>
        <taxon>Bacteria</taxon>
        <taxon>Bacillati</taxon>
        <taxon>Cyanobacteriota</taxon>
        <taxon>Cyanophyceae</taxon>
        <taxon>Oscillatoriophycideae</taxon>
        <taxon>Chroococcales</taxon>
        <taxon>Aphanothecaceae</taxon>
        <taxon>Crocosphaera</taxon>
    </lineage>
</organism>
<accession>T2IIT4</accession>
<name>T2IIT4_CROWT</name>
<gene>
    <name evidence="2" type="ORF">CWATWH8502_2817</name>
</gene>
<comment type="caution">
    <text evidence="2">The sequence shown here is derived from an EMBL/GenBank/DDBJ whole genome shotgun (WGS) entry which is preliminary data.</text>
</comment>
<dbReference type="InterPro" id="IPR052509">
    <property type="entry name" value="Metal_resp_DNA-bind_regulator"/>
</dbReference>
<dbReference type="InterPro" id="IPR036390">
    <property type="entry name" value="WH_DNA-bd_sf"/>
</dbReference>
<evidence type="ECO:0000313" key="3">
    <source>
        <dbReference type="Proteomes" id="UP000018348"/>
    </source>
</evidence>
<protein>
    <submittedName>
        <fullName evidence="2">COG1695: Predicted transcriptional regulators</fullName>
    </submittedName>
</protein>